<accession>A0A6J5MN99</accession>
<dbReference type="Pfam" id="PF13946">
    <property type="entry name" value="DUF4214"/>
    <property type="match status" value="1"/>
</dbReference>
<evidence type="ECO:0000259" key="1">
    <source>
        <dbReference type="Pfam" id="PF13946"/>
    </source>
</evidence>
<reference evidence="2" key="1">
    <citation type="submission" date="2020-04" db="EMBL/GenBank/DDBJ databases">
        <authorList>
            <person name="Chiriac C."/>
            <person name="Salcher M."/>
            <person name="Ghai R."/>
            <person name="Kavagutti S V."/>
        </authorList>
    </citation>
    <scope>NUCLEOTIDE SEQUENCE</scope>
</reference>
<sequence length="473" mass="48982">MAIDTQALAGQINAIYESTLGRPADVEGLMYYANAILSGGGTLADVQRSIAASPEAQRMQTAQPAVVQPAAVQPATPSGGGGLLSGANIDSQALAGQIDSLYQKVFGRASDVGGLKYYGNLVMSGGSLADVERSLRASPEAQGLLGETKVDNTTKVNNTANVANTVTTAPVDQTARVNALYQKVFGRGSDPGGLAYWSNRFNQGATDAEVEAAFRASPEFQSPGVQTFQKGIRTVPFGSQLMEGQVKQMAQYGQPAAQAGTGMGSPSLQGFLANNPSAAGLTPFQQSLQYQAALPSMIQPFNPADIPATYQQQLTPTPRLDISSTAIPGWLQTAINEQKVKDGATLTEQQKFTAANPTVTNSGLGPVVKPTITPTVTPTVTPGVTPTVTPSTTGGLLASNQISPDILNAYGDYLGRTADLPGASYWQTRANQGLSIADIIANISGSPEGLKYAPIRQANLAAAANPLGNIVPD</sequence>
<proteinExistence type="predicted"/>
<feature type="domain" description="DUF4214" evidence="1">
    <location>
        <begin position="171"/>
        <end position="221"/>
    </location>
</feature>
<dbReference type="Gene3D" id="1.10.3130.20">
    <property type="entry name" value="Phycobilisome linker domain"/>
    <property type="match status" value="1"/>
</dbReference>
<dbReference type="InterPro" id="IPR025282">
    <property type="entry name" value="DUF4214"/>
</dbReference>
<dbReference type="EMBL" id="LR796466">
    <property type="protein sequence ID" value="CAB4146586.1"/>
    <property type="molecule type" value="Genomic_DNA"/>
</dbReference>
<organism evidence="2">
    <name type="scientific">uncultured Caudovirales phage</name>
    <dbReference type="NCBI Taxonomy" id="2100421"/>
    <lineage>
        <taxon>Viruses</taxon>
        <taxon>Duplodnaviria</taxon>
        <taxon>Heunggongvirae</taxon>
        <taxon>Uroviricota</taxon>
        <taxon>Caudoviricetes</taxon>
        <taxon>Peduoviridae</taxon>
        <taxon>Maltschvirus</taxon>
        <taxon>Maltschvirus maltsch</taxon>
    </lineage>
</organism>
<evidence type="ECO:0000313" key="2">
    <source>
        <dbReference type="EMBL" id="CAB4146586.1"/>
    </source>
</evidence>
<dbReference type="InterPro" id="IPR038255">
    <property type="entry name" value="PBS_linker_sf"/>
</dbReference>
<protein>
    <recommendedName>
        <fullName evidence="1">DUF4214 domain-containing protein</fullName>
    </recommendedName>
</protein>
<gene>
    <name evidence="2" type="ORF">UFOVP500_33</name>
</gene>
<name>A0A6J5MN99_9CAUD</name>